<dbReference type="AlphaFoldDB" id="A0AAW0FEG4"/>
<sequence>MAYSTSASSTRATTPFPPSSTAASSPPPISLKELESGDEEVKEDITEEDEQKWEQLGPFLERVTVYAKLLKDKMEEVKKVNAQKNNGASTVLVVKSKAAGPIPQFETSKPKSTRGNKKRGLVESDTEEPDTKRSKPTPEEDEDAVFTQPALITGAKLKDYQLEGVAWMTGLFQNGISGILADEMGLGKTLQTIAFHAWLRERSTAPFMVVCPLSVLSNWASEFEKFAP</sequence>
<keyword evidence="1" id="KW-0547">Nucleotide-binding</keyword>
<evidence type="ECO:0000259" key="4">
    <source>
        <dbReference type="Pfam" id="PF00176"/>
    </source>
</evidence>
<evidence type="ECO:0000313" key="5">
    <source>
        <dbReference type="EMBL" id="KAK7679041.1"/>
    </source>
</evidence>
<organism evidence="5 6">
    <name type="scientific">Cerrena zonata</name>
    <dbReference type="NCBI Taxonomy" id="2478898"/>
    <lineage>
        <taxon>Eukaryota</taxon>
        <taxon>Fungi</taxon>
        <taxon>Dikarya</taxon>
        <taxon>Basidiomycota</taxon>
        <taxon>Agaricomycotina</taxon>
        <taxon>Agaricomycetes</taxon>
        <taxon>Polyporales</taxon>
        <taxon>Cerrenaceae</taxon>
        <taxon>Cerrena</taxon>
    </lineage>
</organism>
<name>A0AAW0FEG4_9APHY</name>
<dbReference type="InterPro" id="IPR000330">
    <property type="entry name" value="SNF2_N"/>
</dbReference>
<evidence type="ECO:0000256" key="1">
    <source>
        <dbReference type="ARBA" id="ARBA00022741"/>
    </source>
</evidence>
<feature type="compositionally biased region" description="Acidic residues" evidence="3">
    <location>
        <begin position="36"/>
        <end position="51"/>
    </location>
</feature>
<dbReference type="SUPFAM" id="SSF52540">
    <property type="entry name" value="P-loop containing nucleoside triphosphate hydrolases"/>
    <property type="match status" value="1"/>
</dbReference>
<comment type="caution">
    <text evidence="5">The sequence shown here is derived from an EMBL/GenBank/DDBJ whole genome shotgun (WGS) entry which is preliminary data.</text>
</comment>
<dbReference type="InterPro" id="IPR038718">
    <property type="entry name" value="SNF2-like_sf"/>
</dbReference>
<feature type="region of interest" description="Disordered" evidence="3">
    <location>
        <begin position="1"/>
        <end position="57"/>
    </location>
</feature>
<dbReference type="InterPro" id="IPR027417">
    <property type="entry name" value="P-loop_NTPase"/>
</dbReference>
<feature type="region of interest" description="Disordered" evidence="3">
    <location>
        <begin position="102"/>
        <end position="144"/>
    </location>
</feature>
<evidence type="ECO:0000313" key="6">
    <source>
        <dbReference type="Proteomes" id="UP001385951"/>
    </source>
</evidence>
<dbReference type="PANTHER" id="PTHR10799">
    <property type="entry name" value="SNF2/RAD54 HELICASE FAMILY"/>
    <property type="match status" value="1"/>
</dbReference>
<dbReference type="EMBL" id="JASBNA010000064">
    <property type="protein sequence ID" value="KAK7679041.1"/>
    <property type="molecule type" value="Genomic_DNA"/>
</dbReference>
<feature type="compositionally biased region" description="Low complexity" evidence="3">
    <location>
        <begin position="1"/>
        <end position="24"/>
    </location>
</feature>
<dbReference type="GO" id="GO:0005524">
    <property type="term" value="F:ATP binding"/>
    <property type="evidence" value="ECO:0007669"/>
    <property type="project" value="InterPro"/>
</dbReference>
<keyword evidence="2" id="KW-0067">ATP-binding</keyword>
<reference evidence="5 6" key="1">
    <citation type="submission" date="2022-09" db="EMBL/GenBank/DDBJ databases">
        <authorList>
            <person name="Palmer J.M."/>
        </authorList>
    </citation>
    <scope>NUCLEOTIDE SEQUENCE [LARGE SCALE GENOMIC DNA]</scope>
    <source>
        <strain evidence="5 6">DSM 7382</strain>
    </source>
</reference>
<dbReference type="Proteomes" id="UP001385951">
    <property type="component" value="Unassembled WGS sequence"/>
</dbReference>
<accession>A0AAW0FEG4</accession>
<feature type="compositionally biased region" description="Basic and acidic residues" evidence="3">
    <location>
        <begin position="129"/>
        <end position="138"/>
    </location>
</feature>
<protein>
    <recommendedName>
        <fullName evidence="4">SNF2 N-terminal domain-containing protein</fullName>
    </recommendedName>
</protein>
<gene>
    <name evidence="5" type="ORF">QCA50_017985</name>
</gene>
<feature type="domain" description="SNF2 N-terminal" evidence="4">
    <location>
        <begin position="160"/>
        <end position="227"/>
    </location>
</feature>
<evidence type="ECO:0000256" key="2">
    <source>
        <dbReference type="ARBA" id="ARBA00022840"/>
    </source>
</evidence>
<proteinExistence type="predicted"/>
<keyword evidence="6" id="KW-1185">Reference proteome</keyword>
<evidence type="ECO:0000256" key="3">
    <source>
        <dbReference type="SAM" id="MobiDB-lite"/>
    </source>
</evidence>
<dbReference type="Gene3D" id="3.40.50.10810">
    <property type="entry name" value="Tandem AAA-ATPase domain"/>
    <property type="match status" value="1"/>
</dbReference>
<dbReference type="Pfam" id="PF00176">
    <property type="entry name" value="SNF2-rel_dom"/>
    <property type="match status" value="1"/>
</dbReference>